<keyword evidence="4" id="KW-1185">Reference proteome</keyword>
<evidence type="ECO:0000313" key="3">
    <source>
        <dbReference type="EMBL" id="GAA0168899.1"/>
    </source>
</evidence>
<dbReference type="AlphaFoldDB" id="A0AAV3QXZ6"/>
<evidence type="ECO:0000256" key="2">
    <source>
        <dbReference type="SAM" id="SignalP"/>
    </source>
</evidence>
<reference evidence="3 4" key="1">
    <citation type="submission" date="2024-01" db="EMBL/GenBank/DDBJ databases">
        <title>The complete chloroplast genome sequence of Lithospermum erythrorhizon: insights into the phylogenetic relationship among Boraginaceae species and the maternal lineages of purple gromwells.</title>
        <authorList>
            <person name="Okada T."/>
            <person name="Watanabe K."/>
        </authorList>
    </citation>
    <scope>NUCLEOTIDE SEQUENCE [LARGE SCALE GENOMIC DNA]</scope>
</reference>
<evidence type="ECO:0000313" key="4">
    <source>
        <dbReference type="Proteomes" id="UP001454036"/>
    </source>
</evidence>
<feature type="chain" id="PRO_5043551076" evidence="2">
    <location>
        <begin position="17"/>
        <end position="89"/>
    </location>
</feature>
<dbReference type="EMBL" id="BAABME010039562">
    <property type="protein sequence ID" value="GAA0168899.1"/>
    <property type="molecule type" value="Genomic_DNA"/>
</dbReference>
<keyword evidence="1" id="KW-1133">Transmembrane helix</keyword>
<organism evidence="3 4">
    <name type="scientific">Lithospermum erythrorhizon</name>
    <name type="common">Purple gromwell</name>
    <name type="synonym">Lithospermum officinale var. erythrorhizon</name>
    <dbReference type="NCBI Taxonomy" id="34254"/>
    <lineage>
        <taxon>Eukaryota</taxon>
        <taxon>Viridiplantae</taxon>
        <taxon>Streptophyta</taxon>
        <taxon>Embryophyta</taxon>
        <taxon>Tracheophyta</taxon>
        <taxon>Spermatophyta</taxon>
        <taxon>Magnoliopsida</taxon>
        <taxon>eudicotyledons</taxon>
        <taxon>Gunneridae</taxon>
        <taxon>Pentapetalae</taxon>
        <taxon>asterids</taxon>
        <taxon>lamiids</taxon>
        <taxon>Boraginales</taxon>
        <taxon>Boraginaceae</taxon>
        <taxon>Boraginoideae</taxon>
        <taxon>Lithospermeae</taxon>
        <taxon>Lithospermum</taxon>
    </lineage>
</organism>
<accession>A0AAV3QXZ6</accession>
<keyword evidence="1" id="KW-0812">Transmembrane</keyword>
<dbReference type="Proteomes" id="UP001454036">
    <property type="component" value="Unassembled WGS sequence"/>
</dbReference>
<keyword evidence="1" id="KW-0472">Membrane</keyword>
<proteinExistence type="predicted"/>
<protein>
    <submittedName>
        <fullName evidence="3">Transporter</fullName>
    </submittedName>
</protein>
<dbReference type="PANTHER" id="PTHR11206">
    <property type="entry name" value="MULTIDRUG RESISTANCE PROTEIN"/>
    <property type="match status" value="1"/>
</dbReference>
<feature type="signal peptide" evidence="2">
    <location>
        <begin position="1"/>
        <end position="16"/>
    </location>
</feature>
<evidence type="ECO:0000256" key="1">
    <source>
        <dbReference type="SAM" id="Phobius"/>
    </source>
</evidence>
<feature type="transmembrane region" description="Helical" evidence="1">
    <location>
        <begin position="61"/>
        <end position="87"/>
    </location>
</feature>
<name>A0AAV3QXZ6_LITER</name>
<sequence>MLMLLAVSHFFEGLQCILSGNPRGCGWQKIGAIVNLGSYYLFGIPTGILLAFTYHIGGKGLWMGITVALFAQTSILLIIGLKAAYIIQL</sequence>
<comment type="caution">
    <text evidence="3">The sequence shown here is derived from an EMBL/GenBank/DDBJ whole genome shotgun (WGS) entry which is preliminary data.</text>
</comment>
<feature type="transmembrane region" description="Helical" evidence="1">
    <location>
        <begin position="32"/>
        <end position="54"/>
    </location>
</feature>
<keyword evidence="2" id="KW-0732">Signal</keyword>
<gene>
    <name evidence="3" type="ORF">LIER_43827</name>
</gene>